<reference evidence="7 8" key="1">
    <citation type="submission" date="2014-12" db="EMBL/GenBank/DDBJ databases">
        <title>Draft genome sequence of Paenibacillus kamchatkensis strain B-2647.</title>
        <authorList>
            <person name="Karlyshev A.V."/>
            <person name="Kudryashova E.B."/>
        </authorList>
    </citation>
    <scope>NUCLEOTIDE SEQUENCE [LARGE SCALE GENOMIC DNA]</scope>
    <source>
        <strain evidence="7 8">VKM B-2647</strain>
    </source>
</reference>
<keyword evidence="8" id="KW-1185">Reference proteome</keyword>
<feature type="transmembrane region" description="Helical" evidence="6">
    <location>
        <begin position="6"/>
        <end position="29"/>
    </location>
</feature>
<evidence type="ECO:0000256" key="4">
    <source>
        <dbReference type="ARBA" id="ARBA00022989"/>
    </source>
</evidence>
<keyword evidence="3 6" id="KW-0812">Transmembrane</keyword>
<proteinExistence type="predicted"/>
<dbReference type="InterPro" id="IPR001123">
    <property type="entry name" value="LeuE-type"/>
</dbReference>
<keyword evidence="5 6" id="KW-0472">Membrane</keyword>
<comment type="caution">
    <text evidence="7">The sequence shown here is derived from an EMBL/GenBank/DDBJ whole genome shotgun (WGS) entry which is preliminary data.</text>
</comment>
<evidence type="ECO:0000256" key="1">
    <source>
        <dbReference type="ARBA" id="ARBA00004651"/>
    </source>
</evidence>
<sequence length="210" mass="22999">MISIGSWTAFALVSLGMVCSPGPNMIYLVSRSITQGRLAGVISLFGIVLGFLVYIVLTMLGLSALFLAVPYIYEAVKWAGAAYLLWLAWKAVKPGGASVFEPQTLPVERPRKLFLMGFMTSLLNPKIAVLYVSLLPQFENPARGSLLQQGAVLGFTQLLVSFTVNFLIVLAASKVASWFGTRPTWLKVQRWLMATILSGLAVRLAFDRRP</sequence>
<evidence type="ECO:0000256" key="5">
    <source>
        <dbReference type="ARBA" id="ARBA00023136"/>
    </source>
</evidence>
<dbReference type="PIRSF" id="PIRSF006324">
    <property type="entry name" value="LeuE"/>
    <property type="match status" value="1"/>
</dbReference>
<evidence type="ECO:0000256" key="2">
    <source>
        <dbReference type="ARBA" id="ARBA00022475"/>
    </source>
</evidence>
<keyword evidence="2" id="KW-1003">Cell membrane</keyword>
<evidence type="ECO:0000256" key="6">
    <source>
        <dbReference type="SAM" id="Phobius"/>
    </source>
</evidence>
<dbReference type="PANTHER" id="PTHR30086">
    <property type="entry name" value="ARGININE EXPORTER PROTEIN ARGO"/>
    <property type="match status" value="1"/>
</dbReference>
<keyword evidence="4 6" id="KW-1133">Transmembrane helix</keyword>
<dbReference type="Pfam" id="PF01810">
    <property type="entry name" value="LysE"/>
    <property type="match status" value="1"/>
</dbReference>
<dbReference type="Proteomes" id="UP000031967">
    <property type="component" value="Unassembled WGS sequence"/>
</dbReference>
<gene>
    <name evidence="7" type="ORF">SD70_06500</name>
</gene>
<dbReference type="PANTHER" id="PTHR30086:SF20">
    <property type="entry name" value="ARGININE EXPORTER PROTEIN ARGO-RELATED"/>
    <property type="match status" value="1"/>
</dbReference>
<evidence type="ECO:0000256" key="3">
    <source>
        <dbReference type="ARBA" id="ARBA00022692"/>
    </source>
</evidence>
<feature type="transmembrane region" description="Helical" evidence="6">
    <location>
        <begin position="113"/>
        <end position="134"/>
    </location>
</feature>
<feature type="transmembrane region" description="Helical" evidence="6">
    <location>
        <begin position="41"/>
        <end position="69"/>
    </location>
</feature>
<feature type="transmembrane region" description="Helical" evidence="6">
    <location>
        <begin position="154"/>
        <end position="176"/>
    </location>
</feature>
<organism evidence="7 8">
    <name type="scientific">Gordoniibacillus kamchatkensis</name>
    <dbReference type="NCBI Taxonomy" id="1590651"/>
    <lineage>
        <taxon>Bacteria</taxon>
        <taxon>Bacillati</taxon>
        <taxon>Bacillota</taxon>
        <taxon>Bacilli</taxon>
        <taxon>Bacillales</taxon>
        <taxon>Paenibacillaceae</taxon>
        <taxon>Gordoniibacillus</taxon>
    </lineage>
</organism>
<dbReference type="EMBL" id="JXAK01000008">
    <property type="protein sequence ID" value="KIL41519.1"/>
    <property type="molecule type" value="Genomic_DNA"/>
</dbReference>
<comment type="subcellular location">
    <subcellularLocation>
        <location evidence="1">Cell membrane</location>
        <topology evidence="1">Multi-pass membrane protein</topology>
    </subcellularLocation>
</comment>
<feature type="transmembrane region" description="Helical" evidence="6">
    <location>
        <begin position="75"/>
        <end position="92"/>
    </location>
</feature>
<evidence type="ECO:0000313" key="8">
    <source>
        <dbReference type="Proteomes" id="UP000031967"/>
    </source>
</evidence>
<accession>A0ABR5AKE6</accession>
<protein>
    <submittedName>
        <fullName evidence="7">Lysine transporter LysE</fullName>
    </submittedName>
</protein>
<name>A0ABR5AKE6_9BACL</name>
<evidence type="ECO:0000313" key="7">
    <source>
        <dbReference type="EMBL" id="KIL41519.1"/>
    </source>
</evidence>